<proteinExistence type="predicted"/>
<keyword evidence="1" id="KW-0812">Transmembrane</keyword>
<protein>
    <submittedName>
        <fullName evidence="2">Cytoplasmic dynein 1 heavy chain 1</fullName>
    </submittedName>
</protein>
<gene>
    <name evidence="2" type="primary">Dync1h1_1</name>
    <name evidence="2" type="ORF">E2C01_085037</name>
</gene>
<dbReference type="AlphaFoldDB" id="A0A5B7IZW5"/>
<name>A0A5B7IZW5_PORTR</name>
<feature type="transmembrane region" description="Helical" evidence="1">
    <location>
        <begin position="41"/>
        <end position="58"/>
    </location>
</feature>
<evidence type="ECO:0000313" key="3">
    <source>
        <dbReference type="Proteomes" id="UP000324222"/>
    </source>
</evidence>
<organism evidence="2 3">
    <name type="scientific">Portunus trituberculatus</name>
    <name type="common">Swimming crab</name>
    <name type="synonym">Neptunus trituberculatus</name>
    <dbReference type="NCBI Taxonomy" id="210409"/>
    <lineage>
        <taxon>Eukaryota</taxon>
        <taxon>Metazoa</taxon>
        <taxon>Ecdysozoa</taxon>
        <taxon>Arthropoda</taxon>
        <taxon>Crustacea</taxon>
        <taxon>Multicrustacea</taxon>
        <taxon>Malacostraca</taxon>
        <taxon>Eumalacostraca</taxon>
        <taxon>Eucarida</taxon>
        <taxon>Decapoda</taxon>
        <taxon>Pleocyemata</taxon>
        <taxon>Brachyura</taxon>
        <taxon>Eubrachyura</taxon>
        <taxon>Portunoidea</taxon>
        <taxon>Portunidae</taxon>
        <taxon>Portuninae</taxon>
        <taxon>Portunus</taxon>
    </lineage>
</organism>
<dbReference type="EMBL" id="VSRR010083105">
    <property type="protein sequence ID" value="MPC90070.1"/>
    <property type="molecule type" value="Genomic_DNA"/>
</dbReference>
<dbReference type="Proteomes" id="UP000324222">
    <property type="component" value="Unassembled WGS sequence"/>
</dbReference>
<dbReference type="OrthoDB" id="14187at2759"/>
<accession>A0A5B7IZW5</accession>
<evidence type="ECO:0000313" key="2">
    <source>
        <dbReference type="EMBL" id="MPC90070.1"/>
    </source>
</evidence>
<keyword evidence="3" id="KW-1185">Reference proteome</keyword>
<keyword evidence="1" id="KW-0472">Membrane</keyword>
<evidence type="ECO:0000256" key="1">
    <source>
        <dbReference type="SAM" id="Phobius"/>
    </source>
</evidence>
<reference evidence="2 3" key="1">
    <citation type="submission" date="2019-05" db="EMBL/GenBank/DDBJ databases">
        <title>Another draft genome of Portunus trituberculatus and its Hox gene families provides insights of decapod evolution.</title>
        <authorList>
            <person name="Jeong J.-H."/>
            <person name="Song I."/>
            <person name="Kim S."/>
            <person name="Choi T."/>
            <person name="Kim D."/>
            <person name="Ryu S."/>
            <person name="Kim W."/>
        </authorList>
    </citation>
    <scope>NUCLEOTIDE SEQUENCE [LARGE SCALE GENOMIC DNA]</scope>
    <source>
        <tissue evidence="2">Muscle</tissue>
    </source>
</reference>
<keyword evidence="1" id="KW-1133">Transmembrane helix</keyword>
<sequence length="59" mass="6872">MCADEGTRPKVADFGDRVEDSNFLNQLQNGVARWIREIQKVSAMLSHVCLIFLFIYFFM</sequence>
<comment type="caution">
    <text evidence="2">The sequence shown here is derived from an EMBL/GenBank/DDBJ whole genome shotgun (WGS) entry which is preliminary data.</text>
</comment>